<dbReference type="Gene3D" id="3.30.70.870">
    <property type="entry name" value="Elongation Factor G (Translational Gtpase), domain 3"/>
    <property type="match status" value="1"/>
</dbReference>
<dbReference type="STRING" id="869279.SE15_03785"/>
<dbReference type="EMBL" id="LGKO01000002">
    <property type="protein sequence ID" value="KPL84272.1"/>
    <property type="molecule type" value="Genomic_DNA"/>
</dbReference>
<dbReference type="SMART" id="SM00838">
    <property type="entry name" value="EFG_C"/>
    <property type="match status" value="1"/>
</dbReference>
<name>A0A0P6YND6_9CHLR</name>
<dbReference type="InterPro" id="IPR000640">
    <property type="entry name" value="EFG_V-like"/>
</dbReference>
<dbReference type="PANTHER" id="PTHR43261:SF6">
    <property type="entry name" value="ELONGATION FACTOR G-LIKE PROTEIN"/>
    <property type="match status" value="1"/>
</dbReference>
<dbReference type="Pfam" id="PF22042">
    <property type="entry name" value="EF-G_D2"/>
    <property type="match status" value="1"/>
</dbReference>
<dbReference type="Gene3D" id="3.30.70.240">
    <property type="match status" value="1"/>
</dbReference>
<dbReference type="SUPFAM" id="SSF52540">
    <property type="entry name" value="P-loop containing nucleoside triphosphate hydrolases"/>
    <property type="match status" value="1"/>
</dbReference>
<dbReference type="Pfam" id="PF00679">
    <property type="entry name" value="EFG_C"/>
    <property type="match status" value="1"/>
</dbReference>
<dbReference type="InterPro" id="IPR035649">
    <property type="entry name" value="EFG_V"/>
</dbReference>
<dbReference type="PANTHER" id="PTHR43261">
    <property type="entry name" value="TRANSLATION ELONGATION FACTOR G-RELATED"/>
    <property type="match status" value="1"/>
</dbReference>
<gene>
    <name evidence="4" type="ORF">SE15_03785</name>
</gene>
<proteinExistence type="predicted"/>
<dbReference type="GO" id="GO:0003746">
    <property type="term" value="F:translation elongation factor activity"/>
    <property type="evidence" value="ECO:0007669"/>
    <property type="project" value="UniProtKB-KW"/>
</dbReference>
<sequence length="691" mass="76171">MKEYTTESIRNVALVSHSSAGKTMLTEAFLHFTGATTRLGRVEDGSTVSDFDEEEIRRGISLYTSVIPIEYRDVKINFLDTPGYTDFIGEVISALRVADSALVLLDSVSGVEVGTEIAWNYCNQFQLPRFVVINKMDRENANFQKALASIQEFSEVRLVPVQLPWGEKQNFQGVIDLITMKAYKGEGKTAVEIPAELRAAAEEARVALVEAAAEGDDELLEKYLESGSLSNEEILRGLRGAIRNHTAYPVFVTAATAEIGLAPLLDAIVDLLPSPAEMPPARAMGKDGEEELPASDSGPLAVYVWKTTADPFVGRQTFFRIYSGFLASDTRVWNQSKGVEERLGTLNVPRGKELFPVKVLHCGDIGVVPKLSETVTGNTLCDKAHPLTLPIPEYPKALYQVAISPKTQADSAKITPTLTRLCEEDMTLSWHMEPATNQTILQGMGDQHIEVAVRRAETKFQVGLVISEPKVPYLEAITKKASAMYRHKKQTGGAGQFGEVHLRIEPLTPDQELEFVWEVFGGAISSSFAPSIQKGIQSVMKEGVLAGYPIRGIKVAVYDGKEHPVDSKPIAFEIAGREAFKLAFKDAGPVLYEPIMKVEIIVPEANMGDVLGDLNSRRARVLGMNTERGRSVITALVPLAEMLRYTTQLRSLTGGRGFFTMEFYNYEMVPPHIQQEIVATRQKELQAQRTD</sequence>
<accession>A0A0P6YND6</accession>
<keyword evidence="5" id="KW-1185">Reference proteome</keyword>
<dbReference type="GO" id="GO:0032790">
    <property type="term" value="P:ribosome disassembly"/>
    <property type="evidence" value="ECO:0007669"/>
    <property type="project" value="TreeGrafter"/>
</dbReference>
<organism evidence="4 5">
    <name type="scientific">Thermanaerothrix daxensis</name>
    <dbReference type="NCBI Taxonomy" id="869279"/>
    <lineage>
        <taxon>Bacteria</taxon>
        <taxon>Bacillati</taxon>
        <taxon>Chloroflexota</taxon>
        <taxon>Anaerolineae</taxon>
        <taxon>Anaerolineales</taxon>
        <taxon>Anaerolineaceae</taxon>
        <taxon>Thermanaerothrix</taxon>
    </lineage>
</organism>
<dbReference type="InterPro" id="IPR005517">
    <property type="entry name" value="Transl_elong_EFG/EF2_IV"/>
</dbReference>
<dbReference type="InterPro" id="IPR014721">
    <property type="entry name" value="Ribsml_uS5_D2-typ_fold_subgr"/>
</dbReference>
<dbReference type="PATRIC" id="fig|869279.4.peg.767"/>
<dbReference type="OrthoDB" id="9804431at2"/>
<dbReference type="SUPFAM" id="SSF54980">
    <property type="entry name" value="EF-G C-terminal domain-like"/>
    <property type="match status" value="2"/>
</dbReference>
<evidence type="ECO:0000259" key="3">
    <source>
        <dbReference type="PROSITE" id="PS51722"/>
    </source>
</evidence>
<dbReference type="NCBIfam" id="NF009381">
    <property type="entry name" value="PRK12740.1-5"/>
    <property type="match status" value="1"/>
</dbReference>
<dbReference type="InterPro" id="IPR027417">
    <property type="entry name" value="P-loop_NTPase"/>
</dbReference>
<dbReference type="InterPro" id="IPR053905">
    <property type="entry name" value="EF-G-like_DII"/>
</dbReference>
<dbReference type="Gene3D" id="3.40.50.300">
    <property type="entry name" value="P-loop containing nucleotide triphosphate hydrolases"/>
    <property type="match status" value="1"/>
</dbReference>
<evidence type="ECO:0000256" key="2">
    <source>
        <dbReference type="ARBA" id="ARBA00023134"/>
    </source>
</evidence>
<dbReference type="Pfam" id="PF03764">
    <property type="entry name" value="EFG_IV"/>
    <property type="match status" value="1"/>
</dbReference>
<dbReference type="Pfam" id="PF14492">
    <property type="entry name" value="EFG_III"/>
    <property type="match status" value="1"/>
</dbReference>
<dbReference type="InterPro" id="IPR041095">
    <property type="entry name" value="EFG_II"/>
</dbReference>
<evidence type="ECO:0000313" key="5">
    <source>
        <dbReference type="Proteomes" id="UP000050544"/>
    </source>
</evidence>
<dbReference type="CDD" id="cd04088">
    <property type="entry name" value="EFG_mtEFG_II"/>
    <property type="match status" value="1"/>
</dbReference>
<dbReference type="PRINTS" id="PR00315">
    <property type="entry name" value="ELONGATNFCT"/>
</dbReference>
<evidence type="ECO:0000313" key="4">
    <source>
        <dbReference type="EMBL" id="KPL84272.1"/>
    </source>
</evidence>
<dbReference type="PROSITE" id="PS51722">
    <property type="entry name" value="G_TR_2"/>
    <property type="match status" value="1"/>
</dbReference>
<dbReference type="InterPro" id="IPR005225">
    <property type="entry name" value="Small_GTP-bd"/>
</dbReference>
<dbReference type="SMART" id="SM00889">
    <property type="entry name" value="EFG_IV"/>
    <property type="match status" value="1"/>
</dbReference>
<reference evidence="4 5" key="1">
    <citation type="submission" date="2015-07" db="EMBL/GenBank/DDBJ databases">
        <title>Whole genome sequence of Thermanaerothrix daxensis DSM 23592.</title>
        <authorList>
            <person name="Hemp J."/>
            <person name="Ward L.M."/>
            <person name="Pace L.A."/>
            <person name="Fischer W.W."/>
        </authorList>
    </citation>
    <scope>NUCLEOTIDE SEQUENCE [LARGE SCALE GENOMIC DNA]</scope>
    <source>
        <strain evidence="4 5">GNS-1</strain>
    </source>
</reference>
<dbReference type="InterPro" id="IPR020568">
    <property type="entry name" value="Ribosomal_Su5_D2-typ_SF"/>
</dbReference>
<dbReference type="CDD" id="cd01434">
    <property type="entry name" value="EFG_mtEFG1_IV"/>
    <property type="match status" value="1"/>
</dbReference>
<dbReference type="NCBIfam" id="TIGR00231">
    <property type="entry name" value="small_GTP"/>
    <property type="match status" value="1"/>
</dbReference>
<dbReference type="Gene3D" id="2.40.30.10">
    <property type="entry name" value="Translation factors"/>
    <property type="match status" value="1"/>
</dbReference>
<dbReference type="CDD" id="cd03713">
    <property type="entry name" value="EFG_mtEFG_C"/>
    <property type="match status" value="1"/>
</dbReference>
<protein>
    <submittedName>
        <fullName evidence="4">Elongation factor G</fullName>
    </submittedName>
</protein>
<dbReference type="GO" id="GO:0003924">
    <property type="term" value="F:GTPase activity"/>
    <property type="evidence" value="ECO:0007669"/>
    <property type="project" value="InterPro"/>
</dbReference>
<dbReference type="AlphaFoldDB" id="A0A0P6YND6"/>
<dbReference type="CDD" id="cd04170">
    <property type="entry name" value="EF-G_bact"/>
    <property type="match status" value="1"/>
</dbReference>
<feature type="domain" description="Tr-type G" evidence="3">
    <location>
        <begin position="7"/>
        <end position="276"/>
    </location>
</feature>
<evidence type="ECO:0000256" key="1">
    <source>
        <dbReference type="ARBA" id="ARBA00022741"/>
    </source>
</evidence>
<dbReference type="FunFam" id="3.30.70.240:FF:000001">
    <property type="entry name" value="Elongation factor G"/>
    <property type="match status" value="1"/>
</dbReference>
<dbReference type="Gene3D" id="3.30.230.10">
    <property type="match status" value="1"/>
</dbReference>
<keyword evidence="1" id="KW-0547">Nucleotide-binding</keyword>
<dbReference type="RefSeq" id="WP_054520754.1">
    <property type="nucleotide sequence ID" value="NZ_LGKO01000002.1"/>
</dbReference>
<dbReference type="InterPro" id="IPR009000">
    <property type="entry name" value="Transl_B-barrel_sf"/>
</dbReference>
<comment type="caution">
    <text evidence="4">The sequence shown here is derived from an EMBL/GenBank/DDBJ whole genome shotgun (WGS) entry which is preliminary data.</text>
</comment>
<dbReference type="SUPFAM" id="SSF54211">
    <property type="entry name" value="Ribosomal protein S5 domain 2-like"/>
    <property type="match status" value="1"/>
</dbReference>
<keyword evidence="4" id="KW-0648">Protein biosynthesis</keyword>
<dbReference type="InterPro" id="IPR035647">
    <property type="entry name" value="EFG_III/V"/>
</dbReference>
<dbReference type="Proteomes" id="UP000050544">
    <property type="component" value="Unassembled WGS sequence"/>
</dbReference>
<dbReference type="InterPro" id="IPR047872">
    <property type="entry name" value="EFG_IV"/>
</dbReference>
<dbReference type="SUPFAM" id="SSF50447">
    <property type="entry name" value="Translation proteins"/>
    <property type="match status" value="1"/>
</dbReference>
<dbReference type="GO" id="GO:0005525">
    <property type="term" value="F:GTP binding"/>
    <property type="evidence" value="ECO:0007669"/>
    <property type="project" value="UniProtKB-KW"/>
</dbReference>
<keyword evidence="4" id="KW-0251">Elongation factor</keyword>
<dbReference type="NCBIfam" id="NF009891">
    <property type="entry name" value="PRK13351.1-1"/>
    <property type="match status" value="1"/>
</dbReference>
<keyword evidence="2" id="KW-0342">GTP-binding</keyword>
<dbReference type="InterPro" id="IPR000795">
    <property type="entry name" value="T_Tr_GTP-bd_dom"/>
</dbReference>
<dbReference type="Pfam" id="PF00009">
    <property type="entry name" value="GTP_EFTU"/>
    <property type="match status" value="1"/>
</dbReference>